<keyword evidence="1" id="KW-0472">Membrane</keyword>
<dbReference type="Proteomes" id="UP000034778">
    <property type="component" value="Unassembled WGS sequence"/>
</dbReference>
<reference evidence="2 3" key="1">
    <citation type="journal article" date="2015" name="Nature">
        <title>rRNA introns, odd ribosomes, and small enigmatic genomes across a large radiation of phyla.</title>
        <authorList>
            <person name="Brown C.T."/>
            <person name="Hug L.A."/>
            <person name="Thomas B.C."/>
            <person name="Sharon I."/>
            <person name="Castelle C.J."/>
            <person name="Singh A."/>
            <person name="Wilkins M.J."/>
            <person name="Williams K.H."/>
            <person name="Banfield J.F."/>
        </authorList>
    </citation>
    <scope>NUCLEOTIDE SEQUENCE [LARGE SCALE GENOMIC DNA]</scope>
</reference>
<evidence type="ECO:0000313" key="3">
    <source>
        <dbReference type="Proteomes" id="UP000034778"/>
    </source>
</evidence>
<gene>
    <name evidence="2" type="ORF">UR35_C0001G0124</name>
</gene>
<evidence type="ECO:0000313" key="2">
    <source>
        <dbReference type="EMBL" id="KKP45527.1"/>
    </source>
</evidence>
<keyword evidence="1" id="KW-1133">Transmembrane helix</keyword>
<dbReference type="AlphaFoldDB" id="A0A0G0CQ69"/>
<dbReference type="STRING" id="1618566.UR35_C0001G0124"/>
<accession>A0A0G0CQ69</accession>
<proteinExistence type="predicted"/>
<organism evidence="2 3">
    <name type="scientific">Candidatus Woesebacteria bacterium GW2011_GWB1_33_22</name>
    <dbReference type="NCBI Taxonomy" id="1618566"/>
    <lineage>
        <taxon>Bacteria</taxon>
        <taxon>Candidatus Woeseibacteriota</taxon>
    </lineage>
</organism>
<dbReference type="EMBL" id="LBOW01000001">
    <property type="protein sequence ID" value="KKP45527.1"/>
    <property type="molecule type" value="Genomic_DNA"/>
</dbReference>
<protein>
    <submittedName>
        <fullName evidence="2">Uncharacterized protein</fullName>
    </submittedName>
</protein>
<evidence type="ECO:0000256" key="1">
    <source>
        <dbReference type="SAM" id="Phobius"/>
    </source>
</evidence>
<feature type="transmembrane region" description="Helical" evidence="1">
    <location>
        <begin position="6"/>
        <end position="24"/>
    </location>
</feature>
<name>A0A0G0CQ69_9BACT</name>
<comment type="caution">
    <text evidence="2">The sequence shown here is derived from an EMBL/GenBank/DDBJ whole genome shotgun (WGS) entry which is preliminary data.</text>
</comment>
<sequence length="93" mass="10614">MTKINKITWIANLSLFMVVVFMGIKQTERGIEIAKLEDGLEQLILSKQQLTDVIFASNKSLDNEENLLSLGFIKPTTVYYFNTEDSFAKLPVR</sequence>
<keyword evidence="1" id="KW-0812">Transmembrane</keyword>